<dbReference type="STRING" id="1297750.SAMN05444405_11217"/>
<evidence type="ECO:0000256" key="1">
    <source>
        <dbReference type="ARBA" id="ARBA00006847"/>
    </source>
</evidence>
<dbReference type="InterPro" id="IPR006474">
    <property type="entry name" value="Helicase_Cas3_CRISPR-ass_core"/>
</dbReference>
<dbReference type="GO" id="GO:0051607">
    <property type="term" value="P:defense response to virus"/>
    <property type="evidence" value="ECO:0007669"/>
    <property type="project" value="UniProtKB-KW"/>
</dbReference>
<dbReference type="AlphaFoldDB" id="A0A1M5DN52"/>
<evidence type="ECO:0000256" key="5">
    <source>
        <dbReference type="ARBA" id="ARBA00022741"/>
    </source>
</evidence>
<dbReference type="InterPro" id="IPR014001">
    <property type="entry name" value="Helicase_ATP-bd"/>
</dbReference>
<accession>A0A1M5DN52</accession>
<feature type="domain" description="HD Cas3-type" evidence="11">
    <location>
        <begin position="25"/>
        <end position="193"/>
    </location>
</feature>
<proteinExistence type="inferred from homology"/>
<name>A0A1M5DN52_9BACE</name>
<evidence type="ECO:0000313" key="13">
    <source>
        <dbReference type="Proteomes" id="UP000184509"/>
    </source>
</evidence>
<gene>
    <name evidence="12" type="ORF">SAMN05444405_11217</name>
</gene>
<feature type="domain" description="Helicase ATP-binding" evidence="10">
    <location>
        <begin position="249"/>
        <end position="411"/>
    </location>
</feature>
<dbReference type="GO" id="GO:0016787">
    <property type="term" value="F:hydrolase activity"/>
    <property type="evidence" value="ECO:0007669"/>
    <property type="project" value="UniProtKB-KW"/>
</dbReference>
<dbReference type="GO" id="GO:0003676">
    <property type="term" value="F:nucleic acid binding"/>
    <property type="evidence" value="ECO:0007669"/>
    <property type="project" value="InterPro"/>
</dbReference>
<comment type="similarity">
    <text evidence="1">In the N-terminal section; belongs to the CRISPR-associated nuclease Cas3-HD family.</text>
</comment>
<reference evidence="12 13" key="1">
    <citation type="submission" date="2016-11" db="EMBL/GenBank/DDBJ databases">
        <authorList>
            <person name="Jaros S."/>
            <person name="Januszkiewicz K."/>
            <person name="Wedrychowicz H."/>
        </authorList>
    </citation>
    <scope>NUCLEOTIDE SEQUENCE [LARGE SCALE GENOMIC DNA]</scope>
    <source>
        <strain evidence="12 13">DSM 26991</strain>
    </source>
</reference>
<dbReference type="RefSeq" id="WP_073402558.1">
    <property type="nucleotide sequence ID" value="NZ_FQTV01000012.1"/>
</dbReference>
<dbReference type="Pfam" id="PF22590">
    <property type="entry name" value="Cas3-like_C_2"/>
    <property type="match status" value="1"/>
</dbReference>
<dbReference type="NCBIfam" id="TIGR01596">
    <property type="entry name" value="cas3_HD"/>
    <property type="match status" value="1"/>
</dbReference>
<dbReference type="GO" id="GO:0005524">
    <property type="term" value="F:ATP binding"/>
    <property type="evidence" value="ECO:0007669"/>
    <property type="project" value="UniProtKB-KW"/>
</dbReference>
<dbReference type="OrthoDB" id="9810236at2"/>
<evidence type="ECO:0000256" key="2">
    <source>
        <dbReference type="ARBA" id="ARBA00009046"/>
    </source>
</evidence>
<dbReference type="InterPro" id="IPR027417">
    <property type="entry name" value="P-loop_NTPase"/>
</dbReference>
<protein>
    <submittedName>
        <fullName evidence="12">CRISPR-associated helicase, Cas3 family</fullName>
    </submittedName>
</protein>
<sequence>MINTNTTKIEQENPVIAHIKINDNGEFEIQKLEEHLVGTAEMAKQFCKEIDCYLWGYQIGIWHDIGKYNSYFQKYIKINSGYLGDEGTMNKTDHSSAGAIYAKECFPRIWQPLAYIISGHHSGLLNWDNELGITGDLQSRLQKKISEDIRLFLPDKYKQPLELPIPFDGKLNEKNIHLWIRMMFSCLVDSDYLDTERFMNPDSFYKRGHYSSIPDLKNKFDAYMESLNESASNTFVNTLRSEIYSACINSGESENGFFTLNVPTGGGKTLSSMGFSLTHAVKNSKKRIIVVIPYTSIIVQTAQTFRDIFGEENVIEHHSNLDNDKCSEEHKLAIENWDAPIIVTTNVQFFESLYSNRTSSCRKLHNIANSIIILDEAQMLPPEFLKPILSVLNELNKLFNVSVLFTTATLPVLTGKIGTGESTFKGIEAPVTNIIKNTDEIETCLKRVSIEMPEKNEQISYTDLAQELLNYNQVLCILNTRNECSELYKSMPTDTLHLSRMMCSAHIMNTIKEIKRKLLSSESVRVVSTQLIEAGVDMDFPVVYRVFAGLDSIAQAAGRCNREGKLNKEGKLGKVKVFYSEKGAPRGFIRKGADALTDLLYSNQSNDYLCSSTFRNYFIRFYSKINSFDKAKIKENLWDGAREMKFQFATAANNFRLIDDNGKSIIVWYNESTELIDLLKRKGPEPWLMRKLQQYSVSVRDADFIQLAKEGRIEKYHDIWVQADPYLYNTKVGLVRDNHWLNEIFIV</sequence>
<keyword evidence="4" id="KW-0479">Metal-binding</keyword>
<dbReference type="InterPro" id="IPR011545">
    <property type="entry name" value="DEAD/DEAH_box_helicase_dom"/>
</dbReference>
<dbReference type="PROSITE" id="PS51643">
    <property type="entry name" value="HD_CAS3"/>
    <property type="match status" value="1"/>
</dbReference>
<dbReference type="GO" id="GO:0004386">
    <property type="term" value="F:helicase activity"/>
    <property type="evidence" value="ECO:0007669"/>
    <property type="project" value="UniProtKB-KW"/>
</dbReference>
<evidence type="ECO:0000313" key="12">
    <source>
        <dbReference type="EMBL" id="SHF68304.1"/>
    </source>
</evidence>
<dbReference type="SUPFAM" id="SSF109604">
    <property type="entry name" value="HD-domain/PDEase-like"/>
    <property type="match status" value="1"/>
</dbReference>
<keyword evidence="6" id="KW-0378">Hydrolase</keyword>
<evidence type="ECO:0000256" key="9">
    <source>
        <dbReference type="ARBA" id="ARBA00023118"/>
    </source>
</evidence>
<evidence type="ECO:0000256" key="4">
    <source>
        <dbReference type="ARBA" id="ARBA00022723"/>
    </source>
</evidence>
<keyword evidence="8" id="KW-0067">ATP-binding</keyword>
<evidence type="ECO:0000259" key="10">
    <source>
        <dbReference type="PROSITE" id="PS51192"/>
    </source>
</evidence>
<dbReference type="SMART" id="SM00487">
    <property type="entry name" value="DEXDc"/>
    <property type="match status" value="1"/>
</dbReference>
<dbReference type="Pfam" id="PF00270">
    <property type="entry name" value="DEAD"/>
    <property type="match status" value="1"/>
</dbReference>
<dbReference type="GO" id="GO:0046872">
    <property type="term" value="F:metal ion binding"/>
    <property type="evidence" value="ECO:0007669"/>
    <property type="project" value="UniProtKB-KW"/>
</dbReference>
<evidence type="ECO:0000256" key="3">
    <source>
        <dbReference type="ARBA" id="ARBA00022722"/>
    </source>
</evidence>
<keyword evidence="3" id="KW-0540">Nuclease</keyword>
<dbReference type="CDD" id="cd17930">
    <property type="entry name" value="DEXHc_cas3"/>
    <property type="match status" value="1"/>
</dbReference>
<dbReference type="Gene3D" id="1.10.3210.30">
    <property type="match status" value="1"/>
</dbReference>
<evidence type="ECO:0000259" key="11">
    <source>
        <dbReference type="PROSITE" id="PS51643"/>
    </source>
</evidence>
<organism evidence="12 13">
    <name type="scientific">Bacteroides luti</name>
    <dbReference type="NCBI Taxonomy" id="1297750"/>
    <lineage>
        <taxon>Bacteria</taxon>
        <taxon>Pseudomonadati</taxon>
        <taxon>Bacteroidota</taxon>
        <taxon>Bacteroidia</taxon>
        <taxon>Bacteroidales</taxon>
        <taxon>Bacteroidaceae</taxon>
        <taxon>Bacteroides</taxon>
    </lineage>
</organism>
<dbReference type="InterPro" id="IPR054712">
    <property type="entry name" value="Cas3-like_dom"/>
</dbReference>
<dbReference type="EMBL" id="FQTV01000012">
    <property type="protein sequence ID" value="SHF68304.1"/>
    <property type="molecule type" value="Genomic_DNA"/>
</dbReference>
<keyword evidence="5" id="KW-0547">Nucleotide-binding</keyword>
<dbReference type="Gene3D" id="3.40.50.300">
    <property type="entry name" value="P-loop containing nucleotide triphosphate hydrolases"/>
    <property type="match status" value="2"/>
</dbReference>
<keyword evidence="7" id="KW-0347">Helicase</keyword>
<dbReference type="GO" id="GO:0004518">
    <property type="term" value="F:nuclease activity"/>
    <property type="evidence" value="ECO:0007669"/>
    <property type="project" value="UniProtKB-KW"/>
</dbReference>
<dbReference type="InterPro" id="IPR006483">
    <property type="entry name" value="CRISPR-assoc_Cas3_HD"/>
</dbReference>
<dbReference type="InterPro" id="IPR038257">
    <property type="entry name" value="CRISPR-assoc_Cas3_HD_sf"/>
</dbReference>
<dbReference type="CDD" id="cd09641">
    <property type="entry name" value="Cas3''_I"/>
    <property type="match status" value="1"/>
</dbReference>
<dbReference type="SUPFAM" id="SSF52540">
    <property type="entry name" value="P-loop containing nucleoside triphosphate hydrolases"/>
    <property type="match status" value="1"/>
</dbReference>
<keyword evidence="13" id="KW-1185">Reference proteome</keyword>
<evidence type="ECO:0000256" key="8">
    <source>
        <dbReference type="ARBA" id="ARBA00022840"/>
    </source>
</evidence>
<dbReference type="PROSITE" id="PS51192">
    <property type="entry name" value="HELICASE_ATP_BIND_1"/>
    <property type="match status" value="1"/>
</dbReference>
<evidence type="ECO:0000256" key="6">
    <source>
        <dbReference type="ARBA" id="ARBA00022801"/>
    </source>
</evidence>
<dbReference type="Proteomes" id="UP000184509">
    <property type="component" value="Unassembled WGS sequence"/>
</dbReference>
<keyword evidence="9" id="KW-0051">Antiviral defense</keyword>
<comment type="similarity">
    <text evidence="2">In the central section; belongs to the CRISPR-associated helicase Cas3 family.</text>
</comment>
<dbReference type="NCBIfam" id="TIGR01587">
    <property type="entry name" value="cas3_core"/>
    <property type="match status" value="1"/>
</dbReference>
<evidence type="ECO:0000256" key="7">
    <source>
        <dbReference type="ARBA" id="ARBA00022806"/>
    </source>
</evidence>